<organism evidence="4 5">
    <name type="scientific">Thelephora terrestris</name>
    <dbReference type="NCBI Taxonomy" id="56493"/>
    <lineage>
        <taxon>Eukaryota</taxon>
        <taxon>Fungi</taxon>
        <taxon>Dikarya</taxon>
        <taxon>Basidiomycota</taxon>
        <taxon>Agaricomycotina</taxon>
        <taxon>Agaricomycetes</taxon>
        <taxon>Thelephorales</taxon>
        <taxon>Thelephoraceae</taxon>
        <taxon>Thelephora</taxon>
    </lineage>
</organism>
<dbReference type="InterPro" id="IPR045864">
    <property type="entry name" value="aa-tRNA-synth_II/BPL/LPL"/>
</dbReference>
<dbReference type="CDD" id="cd16442">
    <property type="entry name" value="BPL"/>
    <property type="match status" value="1"/>
</dbReference>
<evidence type="ECO:0000259" key="3">
    <source>
        <dbReference type="PROSITE" id="PS51733"/>
    </source>
</evidence>
<dbReference type="EMBL" id="WIUZ02000014">
    <property type="protein sequence ID" value="KAF9781358.1"/>
    <property type="molecule type" value="Genomic_DNA"/>
</dbReference>
<dbReference type="Proteomes" id="UP000736335">
    <property type="component" value="Unassembled WGS sequence"/>
</dbReference>
<evidence type="ECO:0000313" key="5">
    <source>
        <dbReference type="Proteomes" id="UP000736335"/>
    </source>
</evidence>
<dbReference type="InterPro" id="IPR004143">
    <property type="entry name" value="BPL_LPL_catalytic"/>
</dbReference>
<gene>
    <name evidence="4" type="ORF">BJ322DRAFT_1101313</name>
</gene>
<reference evidence="4" key="2">
    <citation type="submission" date="2020-11" db="EMBL/GenBank/DDBJ databases">
        <authorList>
            <consortium name="DOE Joint Genome Institute"/>
            <person name="Kuo A."/>
            <person name="Miyauchi S."/>
            <person name="Kiss E."/>
            <person name="Drula E."/>
            <person name="Kohler A."/>
            <person name="Sanchez-Garcia M."/>
            <person name="Andreopoulos B."/>
            <person name="Barry K.W."/>
            <person name="Bonito G."/>
            <person name="Buee M."/>
            <person name="Carver A."/>
            <person name="Chen C."/>
            <person name="Cichocki N."/>
            <person name="Clum A."/>
            <person name="Culley D."/>
            <person name="Crous P.W."/>
            <person name="Fauchery L."/>
            <person name="Girlanda M."/>
            <person name="Hayes R."/>
            <person name="Keri Z."/>
            <person name="Labutti K."/>
            <person name="Lipzen A."/>
            <person name="Lombard V."/>
            <person name="Magnuson J."/>
            <person name="Maillard F."/>
            <person name="Morin E."/>
            <person name="Murat C."/>
            <person name="Nolan M."/>
            <person name="Ohm R."/>
            <person name="Pangilinan J."/>
            <person name="Pereira M."/>
            <person name="Perotto S."/>
            <person name="Peter M."/>
            <person name="Riley R."/>
            <person name="Sitrit Y."/>
            <person name="Stielow B."/>
            <person name="Szollosi G."/>
            <person name="Zifcakova L."/>
            <person name="Stursova M."/>
            <person name="Spatafora J.W."/>
            <person name="Tedersoo L."/>
            <person name="Vaario L.-M."/>
            <person name="Yamada A."/>
            <person name="Yan M."/>
            <person name="Wang P."/>
            <person name="Xu J."/>
            <person name="Bruns T."/>
            <person name="Baldrian P."/>
            <person name="Vilgalys R."/>
            <person name="Henrissat B."/>
            <person name="Grigoriev I.V."/>
            <person name="Hibbett D."/>
            <person name="Nagy L.G."/>
            <person name="Martin F.M."/>
        </authorList>
    </citation>
    <scope>NUCLEOTIDE SEQUENCE</scope>
    <source>
        <strain evidence="4">UH-Tt-Lm1</strain>
    </source>
</reference>
<dbReference type="NCBIfam" id="TIGR00121">
    <property type="entry name" value="birA_ligase"/>
    <property type="match status" value="1"/>
</dbReference>
<dbReference type="InterPro" id="IPR019197">
    <property type="entry name" value="Biotin-prot_ligase_N"/>
</dbReference>
<dbReference type="Pfam" id="PF09825">
    <property type="entry name" value="BPL_N"/>
    <property type="match status" value="1"/>
</dbReference>
<protein>
    <submittedName>
        <fullName evidence="4">Class II aaRS and biotin synthetase</fullName>
    </submittedName>
</protein>
<dbReference type="Pfam" id="PF03099">
    <property type="entry name" value="BPL_LplA_LipB"/>
    <property type="match status" value="1"/>
</dbReference>
<proteinExistence type="inferred from homology"/>
<sequence length="642" mass="69345">MNVLIYSGPEVVQTSLPLLTNTIRTLLLPNYTVQSITQHALINHPWAPTCALLVIPSFSSTTSGSELTTRVSKYVNDGGLLLAFSVGARGRAKDVLALPASYELGSSGSSPSLDLPDSVVVEFAPTPGLSGGGGMETATVESSAGDILTSVQSQIPRPLFTNLTDRPNVRVLGRFGDGEVAGIGLSFGPPRSGRAILWAPRLDQPLVKVPSPDPDEEKRRLGLLRESLRECGLELPTAEAVSARVPTPMYFVGAAPVVDSILSKLSVDFTREATKELKDQNDTFVVHPSSDTLTDLPEPDATTLQPKRIIALTNNIFPPREKTPTFDVALYLDELAKGKQRRDMDDDSDAWPIGAALMYGEVVTSTQTMLDRNPRFLANLPNPLLCLASYQLQGRGRGANMWLSPYGCLQFSLALRIPCAKVPMNKLVFLQYLFSLAIVEACRDQAVLGSYGEAVKIKWPNDIYAVFGEGEHRELKKIGGVLVNTGIINKDSQIVIGCGLNVLCSPPLCSLLQLVPPEASLELRMEKVAAMIMIKLEPLLNQWISDGGSFESLTDLYLRRWLHSNETVELTTVTPPQRVKIVGITPDFGLLRTLPVGRSGSSGYGGWGYSGYGGSSSFIDLQPDGNSFDIMAGLIKSKSTSA</sequence>
<evidence type="ECO:0000313" key="4">
    <source>
        <dbReference type="EMBL" id="KAF9781358.1"/>
    </source>
</evidence>
<evidence type="ECO:0000256" key="2">
    <source>
        <dbReference type="ARBA" id="ARBA00022598"/>
    </source>
</evidence>
<keyword evidence="2" id="KW-0436">Ligase</keyword>
<dbReference type="OrthoDB" id="10250105at2759"/>
<accession>A0A9P6L397</accession>
<name>A0A9P6L397_9AGAM</name>
<dbReference type="AlphaFoldDB" id="A0A9P6L397"/>
<comment type="similarity">
    <text evidence="1">Belongs to the biotin--protein ligase family.</text>
</comment>
<evidence type="ECO:0000256" key="1">
    <source>
        <dbReference type="ARBA" id="ARBA00009934"/>
    </source>
</evidence>
<dbReference type="Gene3D" id="3.30.930.10">
    <property type="entry name" value="Bira Bifunctional Protein, Domain 2"/>
    <property type="match status" value="1"/>
</dbReference>
<dbReference type="GO" id="GO:0004077">
    <property type="term" value="F:biotin--[biotin carboxyl-carrier protein] ligase activity"/>
    <property type="evidence" value="ECO:0007669"/>
    <property type="project" value="InterPro"/>
</dbReference>
<dbReference type="PROSITE" id="PS51733">
    <property type="entry name" value="BPL_LPL_CATALYTIC"/>
    <property type="match status" value="1"/>
</dbReference>
<feature type="domain" description="BPL/LPL catalytic" evidence="3">
    <location>
        <begin position="342"/>
        <end position="544"/>
    </location>
</feature>
<dbReference type="PANTHER" id="PTHR12835">
    <property type="entry name" value="BIOTIN PROTEIN LIGASE"/>
    <property type="match status" value="1"/>
</dbReference>
<dbReference type="GO" id="GO:0005737">
    <property type="term" value="C:cytoplasm"/>
    <property type="evidence" value="ECO:0007669"/>
    <property type="project" value="TreeGrafter"/>
</dbReference>
<reference evidence="4" key="1">
    <citation type="journal article" date="2020" name="Nat. Commun.">
        <title>Large-scale genome sequencing of mycorrhizal fungi provides insights into the early evolution of symbiotic traits.</title>
        <authorList>
            <person name="Miyauchi S."/>
            <person name="Kiss E."/>
            <person name="Kuo A."/>
            <person name="Drula E."/>
            <person name="Kohler A."/>
            <person name="Sanchez-Garcia M."/>
            <person name="Morin E."/>
            <person name="Andreopoulos B."/>
            <person name="Barry K.W."/>
            <person name="Bonito G."/>
            <person name="Buee M."/>
            <person name="Carver A."/>
            <person name="Chen C."/>
            <person name="Cichocki N."/>
            <person name="Clum A."/>
            <person name="Culley D."/>
            <person name="Crous P.W."/>
            <person name="Fauchery L."/>
            <person name="Girlanda M."/>
            <person name="Hayes R.D."/>
            <person name="Keri Z."/>
            <person name="LaButti K."/>
            <person name="Lipzen A."/>
            <person name="Lombard V."/>
            <person name="Magnuson J."/>
            <person name="Maillard F."/>
            <person name="Murat C."/>
            <person name="Nolan M."/>
            <person name="Ohm R.A."/>
            <person name="Pangilinan J."/>
            <person name="Pereira M.F."/>
            <person name="Perotto S."/>
            <person name="Peter M."/>
            <person name="Pfister S."/>
            <person name="Riley R."/>
            <person name="Sitrit Y."/>
            <person name="Stielow J.B."/>
            <person name="Szollosi G."/>
            <person name="Zifcakova L."/>
            <person name="Stursova M."/>
            <person name="Spatafora J.W."/>
            <person name="Tedersoo L."/>
            <person name="Vaario L.M."/>
            <person name="Yamada A."/>
            <person name="Yan M."/>
            <person name="Wang P."/>
            <person name="Xu J."/>
            <person name="Bruns T."/>
            <person name="Baldrian P."/>
            <person name="Vilgalys R."/>
            <person name="Dunand C."/>
            <person name="Henrissat B."/>
            <person name="Grigoriev I.V."/>
            <person name="Hibbett D."/>
            <person name="Nagy L.G."/>
            <person name="Martin F.M."/>
        </authorList>
    </citation>
    <scope>NUCLEOTIDE SEQUENCE</scope>
    <source>
        <strain evidence="4">UH-Tt-Lm1</strain>
    </source>
</reference>
<keyword evidence="5" id="KW-1185">Reference proteome</keyword>
<dbReference type="PANTHER" id="PTHR12835:SF5">
    <property type="entry name" value="BIOTIN--PROTEIN LIGASE"/>
    <property type="match status" value="1"/>
</dbReference>
<comment type="caution">
    <text evidence="4">The sequence shown here is derived from an EMBL/GenBank/DDBJ whole genome shotgun (WGS) entry which is preliminary data.</text>
</comment>
<dbReference type="InterPro" id="IPR004408">
    <property type="entry name" value="Biotin_CoA_COase_ligase"/>
</dbReference>
<dbReference type="SUPFAM" id="SSF55681">
    <property type="entry name" value="Class II aaRS and biotin synthetases"/>
    <property type="match status" value="1"/>
</dbReference>